<dbReference type="SUPFAM" id="SSF54593">
    <property type="entry name" value="Glyoxalase/Bleomycin resistance protein/Dihydroxybiphenyl dioxygenase"/>
    <property type="match status" value="1"/>
</dbReference>
<dbReference type="Proteomes" id="UP000198217">
    <property type="component" value="Chromosome I"/>
</dbReference>
<sequence>MSIRIGNVGIDTNDLPRATAFWQAVTGYQLASSDASGNYLEDPAKAGVGLWVQLVPEPATGKNRLHLDLFAADRAAEVARIRGLGATEVRAFDGWTVLADPDGNQFCVVAA</sequence>
<dbReference type="InterPro" id="IPR041581">
    <property type="entry name" value="Glyoxalase_6"/>
</dbReference>
<dbReference type="Gene3D" id="3.10.180.10">
    <property type="entry name" value="2,3-Dihydroxybiphenyl 1,2-Dioxygenase, domain 1"/>
    <property type="match status" value="1"/>
</dbReference>
<name>A0A1C5HBD9_9ACTN</name>
<organism evidence="2 3">
    <name type="scientific">Micromonospora echinaurantiaca</name>
    <dbReference type="NCBI Taxonomy" id="47857"/>
    <lineage>
        <taxon>Bacteria</taxon>
        <taxon>Bacillati</taxon>
        <taxon>Actinomycetota</taxon>
        <taxon>Actinomycetes</taxon>
        <taxon>Micromonosporales</taxon>
        <taxon>Micromonosporaceae</taxon>
        <taxon>Micromonospora</taxon>
    </lineage>
</organism>
<dbReference type="InterPro" id="IPR029068">
    <property type="entry name" value="Glyas_Bleomycin-R_OHBP_Dase"/>
</dbReference>
<dbReference type="Pfam" id="PF18029">
    <property type="entry name" value="Glyoxalase_6"/>
    <property type="match status" value="1"/>
</dbReference>
<feature type="domain" description="Glyoxalase-like" evidence="1">
    <location>
        <begin position="8"/>
        <end position="109"/>
    </location>
</feature>
<evidence type="ECO:0000313" key="3">
    <source>
        <dbReference type="Proteomes" id="UP000198217"/>
    </source>
</evidence>
<dbReference type="AlphaFoldDB" id="A0A1C5HBD9"/>
<gene>
    <name evidence="2" type="ORF">GA0070609_1303</name>
</gene>
<evidence type="ECO:0000259" key="1">
    <source>
        <dbReference type="Pfam" id="PF18029"/>
    </source>
</evidence>
<dbReference type="PANTHER" id="PTHR35908">
    <property type="entry name" value="HYPOTHETICAL FUSION PROTEIN"/>
    <property type="match status" value="1"/>
</dbReference>
<proteinExistence type="predicted"/>
<keyword evidence="3" id="KW-1185">Reference proteome</keyword>
<dbReference type="EMBL" id="LT607750">
    <property type="protein sequence ID" value="SCG43346.1"/>
    <property type="molecule type" value="Genomic_DNA"/>
</dbReference>
<accession>A0A1C5HBD9</accession>
<dbReference type="PANTHER" id="PTHR35908:SF1">
    <property type="entry name" value="CONSERVED PROTEIN"/>
    <property type="match status" value="1"/>
</dbReference>
<reference evidence="2 3" key="1">
    <citation type="submission" date="2016-06" db="EMBL/GenBank/DDBJ databases">
        <authorList>
            <person name="Kjaerup R.B."/>
            <person name="Dalgaard T.S."/>
            <person name="Juul-Madsen H.R."/>
        </authorList>
    </citation>
    <scope>NUCLEOTIDE SEQUENCE [LARGE SCALE GENOMIC DNA]</scope>
    <source>
        <strain evidence="2 3">DSM 43904</strain>
    </source>
</reference>
<protein>
    <recommendedName>
        <fullName evidence="1">Glyoxalase-like domain-containing protein</fullName>
    </recommendedName>
</protein>
<dbReference type="CDD" id="cd06587">
    <property type="entry name" value="VOC"/>
    <property type="match status" value="1"/>
</dbReference>
<dbReference type="RefSeq" id="WP_088992953.1">
    <property type="nucleotide sequence ID" value="NZ_LT607750.1"/>
</dbReference>
<evidence type="ECO:0000313" key="2">
    <source>
        <dbReference type="EMBL" id="SCG43346.1"/>
    </source>
</evidence>